<sequence length="71" mass="7761">MDPDAFRTTTDLGVTAVTAEEMRDVDHVAIETYGLSLLQMIEPLGIPYAPPFGHEFAISLEKTAPPSEMPQ</sequence>
<keyword evidence="2" id="KW-1185">Reference proteome</keyword>
<gene>
    <name evidence="1" type="ORF">SAMN05421752_11928</name>
</gene>
<dbReference type="Proteomes" id="UP000185936">
    <property type="component" value="Unassembled WGS sequence"/>
</dbReference>
<dbReference type="EMBL" id="FTNR01000019">
    <property type="protein sequence ID" value="SIS18154.1"/>
    <property type="molecule type" value="Genomic_DNA"/>
</dbReference>
<dbReference type="OrthoDB" id="15148at2157"/>
<accession>A0A1N7GZX7</accession>
<proteinExistence type="predicted"/>
<evidence type="ECO:0000313" key="1">
    <source>
        <dbReference type="EMBL" id="SIS18154.1"/>
    </source>
</evidence>
<name>A0A1N7GZX7_9EURY</name>
<reference evidence="2" key="1">
    <citation type="submission" date="2017-01" db="EMBL/GenBank/DDBJ databases">
        <authorList>
            <person name="Varghese N."/>
            <person name="Submissions S."/>
        </authorList>
    </citation>
    <scope>NUCLEOTIDE SEQUENCE [LARGE SCALE GENOMIC DNA]</scope>
    <source>
        <strain evidence="2">type strain: HArc-</strain>
    </source>
</reference>
<evidence type="ECO:0000313" key="2">
    <source>
        <dbReference type="Proteomes" id="UP000185936"/>
    </source>
</evidence>
<dbReference type="AlphaFoldDB" id="A0A1N7GZX7"/>
<organism evidence="1 2">
    <name type="scientific">Natronorubrum thiooxidans</name>
    <dbReference type="NCBI Taxonomy" id="308853"/>
    <lineage>
        <taxon>Archaea</taxon>
        <taxon>Methanobacteriati</taxon>
        <taxon>Methanobacteriota</taxon>
        <taxon>Stenosarchaea group</taxon>
        <taxon>Halobacteria</taxon>
        <taxon>Halobacteriales</taxon>
        <taxon>Natrialbaceae</taxon>
        <taxon>Natronorubrum</taxon>
    </lineage>
</organism>
<protein>
    <submittedName>
        <fullName evidence="1">Uncharacterized protein</fullName>
    </submittedName>
</protein>
<dbReference type="RefSeq" id="WP_076610656.1">
    <property type="nucleotide sequence ID" value="NZ_FTNR01000019.1"/>
</dbReference>